<dbReference type="InterPro" id="IPR003673">
    <property type="entry name" value="CoA-Trfase_fam_III"/>
</dbReference>
<dbReference type="PANTHER" id="PTHR48207:SF3">
    <property type="entry name" value="SUCCINATE--HYDROXYMETHYLGLUTARATE COA-TRANSFERASE"/>
    <property type="match status" value="1"/>
</dbReference>
<dbReference type="InterPro" id="IPR044855">
    <property type="entry name" value="CoA-Trfase_III_dom3_sf"/>
</dbReference>
<protein>
    <submittedName>
        <fullName evidence="3">CaiB/BaiF CoA-transferase family protein</fullName>
    </submittedName>
</protein>
<accession>A0ABN2QNP3</accession>
<evidence type="ECO:0000256" key="1">
    <source>
        <dbReference type="ARBA" id="ARBA00022679"/>
    </source>
</evidence>
<organism evidence="3 4">
    <name type="scientific">Amycolatopsis minnesotensis</name>
    <dbReference type="NCBI Taxonomy" id="337894"/>
    <lineage>
        <taxon>Bacteria</taxon>
        <taxon>Bacillati</taxon>
        <taxon>Actinomycetota</taxon>
        <taxon>Actinomycetes</taxon>
        <taxon>Pseudonocardiales</taxon>
        <taxon>Pseudonocardiaceae</taxon>
        <taxon>Amycolatopsis</taxon>
    </lineage>
</organism>
<dbReference type="InterPro" id="IPR050483">
    <property type="entry name" value="CoA-transferase_III_domain"/>
</dbReference>
<evidence type="ECO:0000313" key="4">
    <source>
        <dbReference type="Proteomes" id="UP001501116"/>
    </source>
</evidence>
<comment type="caution">
    <text evidence="3">The sequence shown here is derived from an EMBL/GenBank/DDBJ whole genome shotgun (WGS) entry which is preliminary data.</text>
</comment>
<keyword evidence="1" id="KW-0808">Transferase</keyword>
<sequence>MNALPLDGVVVVALEQAVAAPFATRQLGDLGARVIKIERPGTGDFARAYDETVHGQSSHFVWLNRNKESIALDLKDEADRAVAAGLVAKADVFVQNLAPGASARLGLDAETVRAGNPGLIVCTISGYGSSGPYREKKAYDLLVQCEAGVVSLTGTPDAPAKAGIPVADIAAGMYAYSGILAALYERERTGAGASLEVSMLDSLAEWAGFPYYFANYGGTPPPRNGAKHAAIAPYGPYTVDDGVVFIGVQNEREWVALCEKVLGRPELAERFAGNTARVANDAELTAIIEGVLANVPAAEVESRLDAAGIANARMRTMAEFAEHPQFAARDRWRRVGTPAGEVSALMPPGVPPGREPRMDPVPALGQHSAAIRAEFGRS</sequence>
<name>A0ABN2QNP3_9PSEU</name>
<feature type="region of interest" description="Disordered" evidence="2">
    <location>
        <begin position="338"/>
        <end position="367"/>
    </location>
</feature>
<dbReference type="Pfam" id="PF02515">
    <property type="entry name" value="CoA_transf_3"/>
    <property type="match status" value="1"/>
</dbReference>
<dbReference type="Proteomes" id="UP001501116">
    <property type="component" value="Unassembled WGS sequence"/>
</dbReference>
<keyword evidence="4" id="KW-1185">Reference proteome</keyword>
<evidence type="ECO:0000313" key="3">
    <source>
        <dbReference type="EMBL" id="GAA1955361.1"/>
    </source>
</evidence>
<dbReference type="Gene3D" id="3.30.1540.10">
    <property type="entry name" value="formyl-coa transferase, domain 3"/>
    <property type="match status" value="1"/>
</dbReference>
<dbReference type="RefSeq" id="WP_344417300.1">
    <property type="nucleotide sequence ID" value="NZ_BAAANN010000009.1"/>
</dbReference>
<dbReference type="EMBL" id="BAAANN010000009">
    <property type="protein sequence ID" value="GAA1955361.1"/>
    <property type="molecule type" value="Genomic_DNA"/>
</dbReference>
<evidence type="ECO:0000256" key="2">
    <source>
        <dbReference type="SAM" id="MobiDB-lite"/>
    </source>
</evidence>
<reference evidence="3 4" key="1">
    <citation type="journal article" date="2019" name="Int. J. Syst. Evol. Microbiol.">
        <title>The Global Catalogue of Microorganisms (GCM) 10K type strain sequencing project: providing services to taxonomists for standard genome sequencing and annotation.</title>
        <authorList>
            <consortium name="The Broad Institute Genomics Platform"/>
            <consortium name="The Broad Institute Genome Sequencing Center for Infectious Disease"/>
            <person name="Wu L."/>
            <person name="Ma J."/>
        </authorList>
    </citation>
    <scope>NUCLEOTIDE SEQUENCE [LARGE SCALE GENOMIC DNA]</scope>
    <source>
        <strain evidence="3 4">JCM 14545</strain>
    </source>
</reference>
<gene>
    <name evidence="3" type="ORF">GCM10009754_26260</name>
</gene>
<proteinExistence type="predicted"/>
<dbReference type="InterPro" id="IPR023606">
    <property type="entry name" value="CoA-Trfase_III_dom_1_sf"/>
</dbReference>
<dbReference type="PANTHER" id="PTHR48207">
    <property type="entry name" value="SUCCINATE--HYDROXYMETHYLGLUTARATE COA-TRANSFERASE"/>
    <property type="match status" value="1"/>
</dbReference>
<dbReference type="SUPFAM" id="SSF89796">
    <property type="entry name" value="CoA-transferase family III (CaiB/BaiF)"/>
    <property type="match status" value="1"/>
</dbReference>
<dbReference type="Gene3D" id="3.40.50.10540">
    <property type="entry name" value="Crotonobetainyl-coa:carnitine coa-transferase, domain 1"/>
    <property type="match status" value="1"/>
</dbReference>